<comment type="cofactor">
    <cofactor evidence="3">
        <name>Zn(2+)</name>
        <dbReference type="ChEBI" id="CHEBI:29105"/>
    </cofactor>
    <text evidence="3">Binds 1 zinc ion per subunit.</text>
</comment>
<feature type="binding site" evidence="3 4">
    <location>
        <position position="200"/>
    </location>
    <ligand>
        <name>Zn(2+)</name>
        <dbReference type="ChEBI" id="CHEBI:29105"/>
    </ligand>
</feature>
<keyword evidence="7" id="KW-1185">Reference proteome</keyword>
<evidence type="ECO:0000256" key="4">
    <source>
        <dbReference type="PROSITE-ProRule" id="PRU00333"/>
    </source>
</evidence>
<name>V5WM38_9SPIO</name>
<dbReference type="STRING" id="1307761.L21SP2_3365"/>
<evidence type="ECO:0000259" key="5">
    <source>
        <dbReference type="PROSITE" id="PS50970"/>
    </source>
</evidence>
<evidence type="ECO:0000313" key="7">
    <source>
        <dbReference type="Proteomes" id="UP000018680"/>
    </source>
</evidence>
<dbReference type="GO" id="GO:0008168">
    <property type="term" value="F:methyltransferase activity"/>
    <property type="evidence" value="ECO:0007669"/>
    <property type="project" value="UniProtKB-UniRule"/>
</dbReference>
<protein>
    <submittedName>
        <fullName evidence="6">Homocysteine S-methyltransferase</fullName>
        <ecNumber evidence="6">2.1.1.10</ecNumber>
    </submittedName>
</protein>
<dbReference type="InterPro" id="IPR017226">
    <property type="entry name" value="BHMT-like"/>
</dbReference>
<feature type="domain" description="Hcy-binding" evidence="5">
    <location>
        <begin position="1"/>
        <end position="289"/>
    </location>
</feature>
<sequence>MITLIDGGMGRALHERGVSLDAPLWSARAFLGDPDLIKQAHLDYIQAGATVITTNSYALTDYYLGRAGLLGRKQQMLEQAYQIADQARTESGLNNIRIAGSIPPLNESYRPDLVQPDQLEREYPLLIQAAASNGADLLLAETLSSITEAESVLTHAHPVEIPLWVSFTVSADGTLRSGESIRDAARLCINCGADAVLLNCSTPAAITKAMKELAGELRDTDLKFGGYANRFREVSSEFTLEGGLNELNTGLSCASYTDTVSAWIDLGATIVGGCCGMGPDYIRTISNNFIES</sequence>
<gene>
    <name evidence="6" type="ORF">L21SP2_3365</name>
</gene>
<dbReference type="Proteomes" id="UP000018680">
    <property type="component" value="Chromosome"/>
</dbReference>
<dbReference type="eggNOG" id="COG2040">
    <property type="taxonomic scope" value="Bacteria"/>
</dbReference>
<dbReference type="SUPFAM" id="SSF82282">
    <property type="entry name" value="Homocysteine S-methyltransferase"/>
    <property type="match status" value="1"/>
</dbReference>
<organism evidence="6 7">
    <name type="scientific">Salinispira pacifica</name>
    <dbReference type="NCBI Taxonomy" id="1307761"/>
    <lineage>
        <taxon>Bacteria</taxon>
        <taxon>Pseudomonadati</taxon>
        <taxon>Spirochaetota</taxon>
        <taxon>Spirochaetia</taxon>
        <taxon>Spirochaetales</taxon>
        <taxon>Spirochaetaceae</taxon>
        <taxon>Salinispira</taxon>
    </lineage>
</organism>
<accession>V5WM38</accession>
<dbReference type="PATRIC" id="fig|1307761.3.peg.3354"/>
<evidence type="ECO:0000313" key="6">
    <source>
        <dbReference type="EMBL" id="AHC16703.1"/>
    </source>
</evidence>
<dbReference type="PANTHER" id="PTHR11103">
    <property type="entry name" value="SLR1189 PROTEIN"/>
    <property type="match status" value="1"/>
</dbReference>
<evidence type="ECO:0000256" key="2">
    <source>
        <dbReference type="ARBA" id="ARBA00022679"/>
    </source>
</evidence>
<reference evidence="6 7" key="1">
    <citation type="journal article" date="2015" name="Stand. Genomic Sci.">
        <title>Complete genome sequence and description of Salinispira pacifica gen. nov., sp. nov., a novel spirochaete isolated form a hypersaline microbial mat.</title>
        <authorList>
            <person name="Ben Hania W."/>
            <person name="Joseph M."/>
            <person name="Schumann P."/>
            <person name="Bunk B."/>
            <person name="Fiebig A."/>
            <person name="Sproer C."/>
            <person name="Klenk H.P."/>
            <person name="Fardeau M.L."/>
            <person name="Spring S."/>
        </authorList>
    </citation>
    <scope>NUCLEOTIDE SEQUENCE [LARGE SCALE GENOMIC DNA]</scope>
    <source>
        <strain evidence="6 7">L21-RPul-D2</strain>
    </source>
</reference>
<keyword evidence="2 4" id="KW-0808">Transferase</keyword>
<feature type="binding site" evidence="3 4">
    <location>
        <position position="274"/>
    </location>
    <ligand>
        <name>Zn(2+)</name>
        <dbReference type="ChEBI" id="CHEBI:29105"/>
    </ligand>
</feature>
<dbReference type="GO" id="GO:0032259">
    <property type="term" value="P:methylation"/>
    <property type="evidence" value="ECO:0007669"/>
    <property type="project" value="UniProtKB-KW"/>
</dbReference>
<dbReference type="EC" id="2.1.1.10" evidence="6"/>
<dbReference type="EMBL" id="CP006939">
    <property type="protein sequence ID" value="AHC16703.1"/>
    <property type="molecule type" value="Genomic_DNA"/>
</dbReference>
<dbReference type="KEGG" id="slr:L21SP2_3365"/>
<dbReference type="Pfam" id="PF02574">
    <property type="entry name" value="S-methyl_trans"/>
    <property type="match status" value="1"/>
</dbReference>
<dbReference type="InterPro" id="IPR036589">
    <property type="entry name" value="HCY_dom_sf"/>
</dbReference>
<dbReference type="RefSeq" id="WP_024269591.1">
    <property type="nucleotide sequence ID" value="NC_023035.1"/>
</dbReference>
<dbReference type="InterPro" id="IPR003726">
    <property type="entry name" value="HCY_dom"/>
</dbReference>
<proteinExistence type="predicted"/>
<dbReference type="OrthoDB" id="9803687at2"/>
<dbReference type="PANTHER" id="PTHR11103:SF18">
    <property type="entry name" value="SLR1189 PROTEIN"/>
    <property type="match status" value="1"/>
</dbReference>
<keyword evidence="3 4" id="KW-0862">Zinc</keyword>
<dbReference type="AlphaFoldDB" id="V5WM38"/>
<keyword evidence="1 4" id="KW-0489">Methyltransferase</keyword>
<dbReference type="PIRSF" id="PIRSF037505">
    <property type="entry name" value="Betaine_HMT"/>
    <property type="match status" value="1"/>
</dbReference>
<keyword evidence="3 4" id="KW-0479">Metal-binding</keyword>
<dbReference type="GO" id="GO:0009086">
    <property type="term" value="P:methionine biosynthetic process"/>
    <property type="evidence" value="ECO:0007669"/>
    <property type="project" value="InterPro"/>
</dbReference>
<dbReference type="PROSITE" id="PS50970">
    <property type="entry name" value="HCY"/>
    <property type="match status" value="1"/>
</dbReference>
<evidence type="ECO:0000256" key="1">
    <source>
        <dbReference type="ARBA" id="ARBA00022603"/>
    </source>
</evidence>
<feature type="binding site" evidence="3 4">
    <location>
        <position position="275"/>
    </location>
    <ligand>
        <name>Zn(2+)</name>
        <dbReference type="ChEBI" id="CHEBI:29105"/>
    </ligand>
</feature>
<dbReference type="GO" id="GO:0008270">
    <property type="term" value="F:zinc ion binding"/>
    <property type="evidence" value="ECO:0007669"/>
    <property type="project" value="InterPro"/>
</dbReference>
<dbReference type="HOGENOM" id="CLU_004914_3_0_12"/>
<dbReference type="Gene3D" id="3.20.20.330">
    <property type="entry name" value="Homocysteine-binding-like domain"/>
    <property type="match status" value="1"/>
</dbReference>
<evidence type="ECO:0000256" key="3">
    <source>
        <dbReference type="PIRSR" id="PIRSR037505-2"/>
    </source>
</evidence>